<reference evidence="1 2" key="1">
    <citation type="submission" date="2016-08" db="EMBL/GenBank/DDBJ databases">
        <title>A Parts List for Fungal Cellulosomes Revealed by Comparative Genomics.</title>
        <authorList>
            <consortium name="DOE Joint Genome Institute"/>
            <person name="Haitjema C.H."/>
            <person name="Gilmore S.P."/>
            <person name="Henske J.K."/>
            <person name="Solomon K.V."/>
            <person name="De Groot R."/>
            <person name="Kuo A."/>
            <person name="Mondo S.J."/>
            <person name="Salamov A.A."/>
            <person name="Labutti K."/>
            <person name="Zhao Z."/>
            <person name="Chiniquy J."/>
            <person name="Barry K."/>
            <person name="Brewer H.M."/>
            <person name="Purvine S.O."/>
            <person name="Wright A.T."/>
            <person name="Boxma B."/>
            <person name="Van Alen T."/>
            <person name="Hackstein J.H."/>
            <person name="Baker S.E."/>
            <person name="Grigoriev I.V."/>
            <person name="O'Malley M.A."/>
        </authorList>
    </citation>
    <scope>NUCLEOTIDE SEQUENCE [LARGE SCALE GENOMIC DNA]</scope>
    <source>
        <strain evidence="1 2">G1</strain>
    </source>
</reference>
<comment type="caution">
    <text evidence="1">The sequence shown here is derived from an EMBL/GenBank/DDBJ whole genome shotgun (WGS) entry which is preliminary data.</text>
</comment>
<proteinExistence type="predicted"/>
<gene>
    <name evidence="1" type="ORF">LY90DRAFT_179407</name>
</gene>
<protein>
    <submittedName>
        <fullName evidence="1">Uncharacterized protein</fullName>
    </submittedName>
</protein>
<evidence type="ECO:0000313" key="1">
    <source>
        <dbReference type="EMBL" id="ORY73159.1"/>
    </source>
</evidence>
<dbReference type="Proteomes" id="UP000193920">
    <property type="component" value="Unassembled WGS sequence"/>
</dbReference>
<name>A0A1Y2ENQ3_9FUNG</name>
<evidence type="ECO:0000313" key="2">
    <source>
        <dbReference type="Proteomes" id="UP000193920"/>
    </source>
</evidence>
<organism evidence="1 2">
    <name type="scientific">Neocallimastix californiae</name>
    <dbReference type="NCBI Taxonomy" id="1754190"/>
    <lineage>
        <taxon>Eukaryota</taxon>
        <taxon>Fungi</taxon>
        <taxon>Fungi incertae sedis</taxon>
        <taxon>Chytridiomycota</taxon>
        <taxon>Chytridiomycota incertae sedis</taxon>
        <taxon>Neocallimastigomycetes</taxon>
        <taxon>Neocallimastigales</taxon>
        <taxon>Neocallimastigaceae</taxon>
        <taxon>Neocallimastix</taxon>
    </lineage>
</organism>
<dbReference type="AlphaFoldDB" id="A0A1Y2ENQ3"/>
<accession>A0A1Y2ENQ3</accession>
<keyword evidence="2" id="KW-1185">Reference proteome</keyword>
<sequence length="69" mass="8527">MNDTLLLKWNLQIFKQIHIINFIFKNFKNYKRNFHKWYSDLKLFLASEELGDYILKNIKDINTNEKTFI</sequence>
<dbReference type="EMBL" id="MCOG01000035">
    <property type="protein sequence ID" value="ORY73159.1"/>
    <property type="molecule type" value="Genomic_DNA"/>
</dbReference>